<evidence type="ECO:0000313" key="3">
    <source>
        <dbReference type="Proteomes" id="UP001497482"/>
    </source>
</evidence>
<name>A0AAV2IYY0_KNICA</name>
<evidence type="ECO:0000313" key="2">
    <source>
        <dbReference type="EMBL" id="CAL1569331.1"/>
    </source>
</evidence>
<keyword evidence="3" id="KW-1185">Reference proteome</keyword>
<dbReference type="EMBL" id="OZ035823">
    <property type="protein sequence ID" value="CAL1569331.1"/>
    <property type="molecule type" value="Genomic_DNA"/>
</dbReference>
<feature type="compositionally biased region" description="Basic residues" evidence="1">
    <location>
        <begin position="66"/>
        <end position="75"/>
    </location>
</feature>
<protein>
    <submittedName>
        <fullName evidence="2">Uncharacterized protein</fullName>
    </submittedName>
</protein>
<feature type="region of interest" description="Disordered" evidence="1">
    <location>
        <begin position="51"/>
        <end position="75"/>
    </location>
</feature>
<dbReference type="AlphaFoldDB" id="A0AAV2IYY0"/>
<proteinExistence type="predicted"/>
<accession>A0AAV2IYY0</accession>
<feature type="region of interest" description="Disordered" evidence="1">
    <location>
        <begin position="1"/>
        <end position="21"/>
    </location>
</feature>
<sequence>MKYVQNAAMTPSSTPEQRHTSTLSTLTTVGTLVVNAFFQFLHFSAYVASTSASRGTPTPTQSTAPGRRRTGSLRCSARRGGRVLCERTEDGLTSGSFHLEADPEVSCGLYLGPQQTLRNSPYQTNIA</sequence>
<evidence type="ECO:0000256" key="1">
    <source>
        <dbReference type="SAM" id="MobiDB-lite"/>
    </source>
</evidence>
<feature type="compositionally biased region" description="Polar residues" evidence="1">
    <location>
        <begin position="51"/>
        <end position="64"/>
    </location>
</feature>
<organism evidence="2 3">
    <name type="scientific">Knipowitschia caucasica</name>
    <name type="common">Caucasian dwarf goby</name>
    <name type="synonym">Pomatoschistus caucasicus</name>
    <dbReference type="NCBI Taxonomy" id="637954"/>
    <lineage>
        <taxon>Eukaryota</taxon>
        <taxon>Metazoa</taxon>
        <taxon>Chordata</taxon>
        <taxon>Craniata</taxon>
        <taxon>Vertebrata</taxon>
        <taxon>Euteleostomi</taxon>
        <taxon>Actinopterygii</taxon>
        <taxon>Neopterygii</taxon>
        <taxon>Teleostei</taxon>
        <taxon>Neoteleostei</taxon>
        <taxon>Acanthomorphata</taxon>
        <taxon>Gobiaria</taxon>
        <taxon>Gobiiformes</taxon>
        <taxon>Gobioidei</taxon>
        <taxon>Gobiidae</taxon>
        <taxon>Gobiinae</taxon>
        <taxon>Knipowitschia</taxon>
    </lineage>
</organism>
<dbReference type="Proteomes" id="UP001497482">
    <property type="component" value="Chromosome 1"/>
</dbReference>
<reference evidence="2 3" key="1">
    <citation type="submission" date="2024-04" db="EMBL/GenBank/DDBJ databases">
        <authorList>
            <person name="Waldvogel A.-M."/>
            <person name="Schoenle A."/>
        </authorList>
    </citation>
    <scope>NUCLEOTIDE SEQUENCE [LARGE SCALE GENOMIC DNA]</scope>
</reference>
<gene>
    <name evidence="2" type="ORF">KC01_LOCUS1785</name>
</gene>